<gene>
    <name evidence="2" type="primary">Dgri\GH17083</name>
    <name evidence="2" type="ORF">Dgri_GH17083</name>
</gene>
<dbReference type="KEGG" id="dgr:6568634"/>
<dbReference type="HOGENOM" id="CLU_742426_0_0_1"/>
<dbReference type="STRING" id="7222.B4JU91"/>
<dbReference type="FunCoup" id="B4JU91">
    <property type="interactions" value="131"/>
</dbReference>
<dbReference type="SMR" id="B4JU91"/>
<reference evidence="2 3" key="1">
    <citation type="journal article" date="2007" name="Nature">
        <title>Evolution of genes and genomes on the Drosophila phylogeny.</title>
        <authorList>
            <consortium name="Drosophila 12 Genomes Consortium"/>
            <person name="Clark A.G."/>
            <person name="Eisen M.B."/>
            <person name="Smith D.R."/>
            <person name="Bergman C.M."/>
            <person name="Oliver B."/>
            <person name="Markow T.A."/>
            <person name="Kaufman T.C."/>
            <person name="Kellis M."/>
            <person name="Gelbart W."/>
            <person name="Iyer V.N."/>
            <person name="Pollard D.A."/>
            <person name="Sackton T.B."/>
            <person name="Larracuente A.M."/>
            <person name="Singh N.D."/>
            <person name="Abad J.P."/>
            <person name="Abt D.N."/>
            <person name="Adryan B."/>
            <person name="Aguade M."/>
            <person name="Akashi H."/>
            <person name="Anderson W.W."/>
            <person name="Aquadro C.F."/>
            <person name="Ardell D.H."/>
            <person name="Arguello R."/>
            <person name="Artieri C.G."/>
            <person name="Barbash D.A."/>
            <person name="Barker D."/>
            <person name="Barsanti P."/>
            <person name="Batterham P."/>
            <person name="Batzoglou S."/>
            <person name="Begun D."/>
            <person name="Bhutkar A."/>
            <person name="Blanco E."/>
            <person name="Bosak S.A."/>
            <person name="Bradley R.K."/>
            <person name="Brand A.D."/>
            <person name="Brent M.R."/>
            <person name="Brooks A.N."/>
            <person name="Brown R.H."/>
            <person name="Butlin R.K."/>
            <person name="Caggese C."/>
            <person name="Calvi B.R."/>
            <person name="Bernardo de Carvalho A."/>
            <person name="Caspi A."/>
            <person name="Castrezana S."/>
            <person name="Celniker S.E."/>
            <person name="Chang J.L."/>
            <person name="Chapple C."/>
            <person name="Chatterji S."/>
            <person name="Chinwalla A."/>
            <person name="Civetta A."/>
            <person name="Clifton S.W."/>
            <person name="Comeron J.M."/>
            <person name="Costello J.C."/>
            <person name="Coyne J.A."/>
            <person name="Daub J."/>
            <person name="David R.G."/>
            <person name="Delcher A.L."/>
            <person name="Delehaunty K."/>
            <person name="Do C.B."/>
            <person name="Ebling H."/>
            <person name="Edwards K."/>
            <person name="Eickbush T."/>
            <person name="Evans J.D."/>
            <person name="Filipski A."/>
            <person name="Findeiss S."/>
            <person name="Freyhult E."/>
            <person name="Fulton L."/>
            <person name="Fulton R."/>
            <person name="Garcia A.C."/>
            <person name="Gardiner A."/>
            <person name="Garfield D.A."/>
            <person name="Garvin B.E."/>
            <person name="Gibson G."/>
            <person name="Gilbert D."/>
            <person name="Gnerre S."/>
            <person name="Godfrey J."/>
            <person name="Good R."/>
            <person name="Gotea V."/>
            <person name="Gravely B."/>
            <person name="Greenberg A.J."/>
            <person name="Griffiths-Jones S."/>
            <person name="Gross S."/>
            <person name="Guigo R."/>
            <person name="Gustafson E.A."/>
            <person name="Haerty W."/>
            <person name="Hahn M.W."/>
            <person name="Halligan D.L."/>
            <person name="Halpern A.L."/>
            <person name="Halter G.M."/>
            <person name="Han M.V."/>
            <person name="Heger A."/>
            <person name="Hillier L."/>
            <person name="Hinrichs A.S."/>
            <person name="Holmes I."/>
            <person name="Hoskins R.A."/>
            <person name="Hubisz M.J."/>
            <person name="Hultmark D."/>
            <person name="Huntley M.A."/>
            <person name="Jaffe D.B."/>
            <person name="Jagadeeshan S."/>
            <person name="Jeck W.R."/>
            <person name="Johnson J."/>
            <person name="Jones C.D."/>
            <person name="Jordan W.C."/>
            <person name="Karpen G.H."/>
            <person name="Kataoka E."/>
            <person name="Keightley P.D."/>
            <person name="Kheradpour P."/>
            <person name="Kirkness E.F."/>
            <person name="Koerich L.B."/>
            <person name="Kristiansen K."/>
            <person name="Kudrna D."/>
            <person name="Kulathinal R.J."/>
            <person name="Kumar S."/>
            <person name="Kwok R."/>
            <person name="Lander E."/>
            <person name="Langley C.H."/>
            <person name="Lapoint R."/>
            <person name="Lazzaro B.P."/>
            <person name="Lee S.J."/>
            <person name="Levesque L."/>
            <person name="Li R."/>
            <person name="Lin C.F."/>
            <person name="Lin M.F."/>
            <person name="Lindblad-Toh K."/>
            <person name="Llopart A."/>
            <person name="Long M."/>
            <person name="Low L."/>
            <person name="Lozovsky E."/>
            <person name="Lu J."/>
            <person name="Luo M."/>
            <person name="Machado C.A."/>
            <person name="Makalowski W."/>
            <person name="Marzo M."/>
            <person name="Matsuda M."/>
            <person name="Matzkin L."/>
            <person name="McAllister B."/>
            <person name="McBride C.S."/>
            <person name="McKernan B."/>
            <person name="McKernan K."/>
            <person name="Mendez-Lago M."/>
            <person name="Minx P."/>
            <person name="Mollenhauer M.U."/>
            <person name="Montooth K."/>
            <person name="Mount S.M."/>
            <person name="Mu X."/>
            <person name="Myers E."/>
            <person name="Negre B."/>
            <person name="Newfeld S."/>
            <person name="Nielsen R."/>
            <person name="Noor M.A."/>
            <person name="O'Grady P."/>
            <person name="Pachter L."/>
            <person name="Papaceit M."/>
            <person name="Parisi M.J."/>
            <person name="Parisi M."/>
            <person name="Parts L."/>
            <person name="Pedersen J.S."/>
            <person name="Pesole G."/>
            <person name="Phillippy A.M."/>
            <person name="Ponting C.P."/>
            <person name="Pop M."/>
            <person name="Porcelli D."/>
            <person name="Powell J.R."/>
            <person name="Prohaska S."/>
            <person name="Pruitt K."/>
            <person name="Puig M."/>
            <person name="Quesneville H."/>
            <person name="Ram K.R."/>
            <person name="Rand D."/>
            <person name="Rasmussen M.D."/>
            <person name="Reed L.K."/>
            <person name="Reenan R."/>
            <person name="Reily A."/>
            <person name="Remington K.A."/>
            <person name="Rieger T.T."/>
            <person name="Ritchie M.G."/>
            <person name="Robin C."/>
            <person name="Rogers Y.H."/>
            <person name="Rohde C."/>
            <person name="Rozas J."/>
            <person name="Rubenfield M.J."/>
            <person name="Ruiz A."/>
            <person name="Russo S."/>
            <person name="Salzberg S.L."/>
            <person name="Sanchez-Gracia A."/>
            <person name="Saranga D.J."/>
            <person name="Sato H."/>
            <person name="Schaeffer S.W."/>
            <person name="Schatz M.C."/>
            <person name="Schlenke T."/>
            <person name="Schwartz R."/>
            <person name="Segarra C."/>
            <person name="Singh R.S."/>
            <person name="Sirot L."/>
            <person name="Sirota M."/>
            <person name="Sisneros N.B."/>
            <person name="Smith C.D."/>
            <person name="Smith T.F."/>
            <person name="Spieth J."/>
            <person name="Stage D.E."/>
            <person name="Stark A."/>
            <person name="Stephan W."/>
            <person name="Strausberg R.L."/>
            <person name="Strempel S."/>
            <person name="Sturgill D."/>
            <person name="Sutton G."/>
            <person name="Sutton G.G."/>
            <person name="Tao W."/>
            <person name="Teichmann S."/>
            <person name="Tobari Y.N."/>
            <person name="Tomimura Y."/>
            <person name="Tsolas J.M."/>
            <person name="Valente V.L."/>
            <person name="Venter E."/>
            <person name="Venter J.C."/>
            <person name="Vicario S."/>
            <person name="Vieira F.G."/>
            <person name="Vilella A.J."/>
            <person name="Villasante A."/>
            <person name="Walenz B."/>
            <person name="Wang J."/>
            <person name="Wasserman M."/>
            <person name="Watts T."/>
            <person name="Wilson D."/>
            <person name="Wilson R.K."/>
            <person name="Wing R.A."/>
            <person name="Wolfner M.F."/>
            <person name="Wong A."/>
            <person name="Wong G.K."/>
            <person name="Wu C.I."/>
            <person name="Wu G."/>
            <person name="Yamamoto D."/>
            <person name="Yang H.P."/>
            <person name="Yang S.P."/>
            <person name="Yorke J.A."/>
            <person name="Yoshida K."/>
            <person name="Zdobnov E."/>
            <person name="Zhang P."/>
            <person name="Zhang Y."/>
            <person name="Zimin A.V."/>
            <person name="Baldwin J."/>
            <person name="Abdouelleil A."/>
            <person name="Abdulkadir J."/>
            <person name="Abebe A."/>
            <person name="Abera B."/>
            <person name="Abreu J."/>
            <person name="Acer S.C."/>
            <person name="Aftuck L."/>
            <person name="Alexander A."/>
            <person name="An P."/>
            <person name="Anderson E."/>
            <person name="Anderson S."/>
            <person name="Arachi H."/>
            <person name="Azer M."/>
            <person name="Bachantsang P."/>
            <person name="Barry A."/>
            <person name="Bayul T."/>
            <person name="Berlin A."/>
            <person name="Bessette D."/>
            <person name="Bloom T."/>
            <person name="Blye J."/>
            <person name="Boguslavskiy L."/>
            <person name="Bonnet C."/>
            <person name="Boukhgalter B."/>
            <person name="Bourzgui I."/>
            <person name="Brown A."/>
            <person name="Cahill P."/>
            <person name="Channer S."/>
            <person name="Cheshatsang Y."/>
            <person name="Chuda L."/>
            <person name="Citroen M."/>
            <person name="Collymore A."/>
            <person name="Cooke P."/>
            <person name="Costello M."/>
            <person name="D'Aco K."/>
            <person name="Daza R."/>
            <person name="De Haan G."/>
            <person name="DeGray S."/>
            <person name="DeMaso C."/>
            <person name="Dhargay N."/>
            <person name="Dooley K."/>
            <person name="Dooley E."/>
            <person name="Doricent M."/>
            <person name="Dorje P."/>
            <person name="Dorjee K."/>
            <person name="Dupes A."/>
            <person name="Elong R."/>
            <person name="Falk J."/>
            <person name="Farina A."/>
            <person name="Faro S."/>
            <person name="Ferguson D."/>
            <person name="Fisher S."/>
            <person name="Foley C.D."/>
            <person name="Franke A."/>
            <person name="Friedrich D."/>
            <person name="Gadbois L."/>
            <person name="Gearin G."/>
            <person name="Gearin C.R."/>
            <person name="Giannoukos G."/>
            <person name="Goode T."/>
            <person name="Graham J."/>
            <person name="Grandbois E."/>
            <person name="Grewal S."/>
            <person name="Gyaltsen K."/>
            <person name="Hafez N."/>
            <person name="Hagos B."/>
            <person name="Hall J."/>
            <person name="Henson C."/>
            <person name="Hollinger A."/>
            <person name="Honan T."/>
            <person name="Huard M.D."/>
            <person name="Hughes L."/>
            <person name="Hurhula B."/>
            <person name="Husby M.E."/>
            <person name="Kamat A."/>
            <person name="Kanga B."/>
            <person name="Kashin S."/>
            <person name="Khazanovich D."/>
            <person name="Kisner P."/>
            <person name="Lance K."/>
            <person name="Lara M."/>
            <person name="Lee W."/>
            <person name="Lennon N."/>
            <person name="Letendre F."/>
            <person name="LeVine R."/>
            <person name="Lipovsky A."/>
            <person name="Liu X."/>
            <person name="Liu J."/>
            <person name="Liu S."/>
            <person name="Lokyitsang T."/>
            <person name="Lokyitsang Y."/>
            <person name="Lubonja R."/>
            <person name="Lui A."/>
            <person name="MacDonald P."/>
            <person name="Magnisalis V."/>
            <person name="Maru K."/>
            <person name="Matthews C."/>
            <person name="McCusker W."/>
            <person name="McDonough S."/>
            <person name="Mehta T."/>
            <person name="Meldrim J."/>
            <person name="Meneus L."/>
            <person name="Mihai O."/>
            <person name="Mihalev A."/>
            <person name="Mihova T."/>
            <person name="Mittelman R."/>
            <person name="Mlenga V."/>
            <person name="Montmayeur A."/>
            <person name="Mulrain L."/>
            <person name="Navidi A."/>
            <person name="Naylor J."/>
            <person name="Negash T."/>
            <person name="Nguyen T."/>
            <person name="Nguyen N."/>
            <person name="Nicol R."/>
            <person name="Norbu C."/>
            <person name="Norbu N."/>
            <person name="Novod N."/>
            <person name="O'Neill B."/>
            <person name="Osman S."/>
            <person name="Markiewicz E."/>
            <person name="Oyono O.L."/>
            <person name="Patti C."/>
            <person name="Phunkhang P."/>
            <person name="Pierre F."/>
            <person name="Priest M."/>
            <person name="Raghuraman S."/>
            <person name="Rege F."/>
            <person name="Reyes R."/>
            <person name="Rise C."/>
            <person name="Rogov P."/>
            <person name="Ross K."/>
            <person name="Ryan E."/>
            <person name="Settipalli S."/>
            <person name="Shea T."/>
            <person name="Sherpa N."/>
            <person name="Shi L."/>
            <person name="Shih D."/>
            <person name="Sparrow T."/>
            <person name="Spaulding J."/>
            <person name="Stalker J."/>
            <person name="Stange-Thomann N."/>
            <person name="Stavropoulos S."/>
            <person name="Stone C."/>
            <person name="Strader C."/>
            <person name="Tesfaye S."/>
            <person name="Thomson T."/>
            <person name="Thoulutsang Y."/>
            <person name="Thoulutsang D."/>
            <person name="Topham K."/>
            <person name="Topping I."/>
            <person name="Tsamla T."/>
            <person name="Vassiliev H."/>
            <person name="Vo A."/>
            <person name="Wangchuk T."/>
            <person name="Wangdi T."/>
            <person name="Weiand M."/>
            <person name="Wilkinson J."/>
            <person name="Wilson A."/>
            <person name="Yadav S."/>
            <person name="Young G."/>
            <person name="Yu Q."/>
            <person name="Zembek L."/>
            <person name="Zhong D."/>
            <person name="Zimmer A."/>
            <person name="Zwirko Z."/>
            <person name="Jaffe D.B."/>
            <person name="Alvarez P."/>
            <person name="Brockman W."/>
            <person name="Butler J."/>
            <person name="Chin C."/>
            <person name="Gnerre S."/>
            <person name="Grabherr M."/>
            <person name="Kleber M."/>
            <person name="Mauceli E."/>
            <person name="MacCallum I."/>
        </authorList>
    </citation>
    <scope>NUCLEOTIDE SEQUENCE [LARGE SCALE GENOMIC DNA]</scope>
    <source>
        <strain evidence="3">Tucson 15287-2541.00</strain>
    </source>
</reference>
<proteinExistence type="predicted"/>
<protein>
    <submittedName>
        <fullName evidence="2">GH17083</fullName>
    </submittedName>
</protein>
<dbReference type="PhylomeDB" id="B4JU91"/>
<name>B4JU91_DROGR</name>
<evidence type="ECO:0000256" key="1">
    <source>
        <dbReference type="SAM" id="Coils"/>
    </source>
</evidence>
<dbReference type="Proteomes" id="UP000001070">
    <property type="component" value="Unassembled WGS sequence"/>
</dbReference>
<organism evidence="3">
    <name type="scientific">Drosophila grimshawi</name>
    <name type="common">Hawaiian fruit fly</name>
    <name type="synonym">Idiomyia grimshawi</name>
    <dbReference type="NCBI Taxonomy" id="7222"/>
    <lineage>
        <taxon>Eukaryota</taxon>
        <taxon>Metazoa</taxon>
        <taxon>Ecdysozoa</taxon>
        <taxon>Arthropoda</taxon>
        <taxon>Hexapoda</taxon>
        <taxon>Insecta</taxon>
        <taxon>Pterygota</taxon>
        <taxon>Neoptera</taxon>
        <taxon>Endopterygota</taxon>
        <taxon>Diptera</taxon>
        <taxon>Brachycera</taxon>
        <taxon>Muscomorpha</taxon>
        <taxon>Ephydroidea</taxon>
        <taxon>Drosophilidae</taxon>
        <taxon>Drosophila</taxon>
        <taxon>Hawaiian Drosophila</taxon>
    </lineage>
</organism>
<feature type="coiled-coil region" evidence="1">
    <location>
        <begin position="163"/>
        <end position="375"/>
    </location>
</feature>
<accession>B4JU91</accession>
<keyword evidence="1" id="KW-0175">Coiled coil</keyword>
<dbReference type="eggNOG" id="ENOG502T7YF">
    <property type="taxonomic scope" value="Eukaryota"/>
</dbReference>
<keyword evidence="3" id="KW-1185">Reference proteome</keyword>
<sequence length="422" mass="48650">MTEEAKSYALTSSGAGDVASCVERLVQETSEDLRKCRVEQSQLRSQITEVINENQHLTGELGKYKQTMSNEDLKQRLLLTSDALANAISQIDVLQKERRSFQAMQGCAQRTIKNMETELQTYRSQMPLDSHEQMTEKHNKIVKMLEAKLTKQQEAMRSQSDLIRSLHENKKRYADQIEQLQAKLKARYAAAHEDSESKITYLQQQLKESIKREMEAMRKVQESLGISEAAVLEKEGAEKRAAAYKEETKTLAVNIGSIMEEAVKRVDNEVAQLRDKLTEKDKTIASLRDKLKTEAVDHKTTTQTLESRYNCLKSKYKETLKQNEKLEMHVEDCKKRLMELEQCAYNDEANSLKIKKDYETQMENYLHKYKDLKAHYKDVLDDLTTKFECAYENVNKEKCELQAENEMLRSAGVEGDGTDKCI</sequence>
<evidence type="ECO:0000313" key="3">
    <source>
        <dbReference type="Proteomes" id="UP000001070"/>
    </source>
</evidence>
<dbReference type="AlphaFoldDB" id="B4JU91"/>
<dbReference type="OMA" id="REDNQAK"/>
<dbReference type="OrthoDB" id="551053at2759"/>
<evidence type="ECO:0000313" key="2">
    <source>
        <dbReference type="EMBL" id="EDV91061.1"/>
    </source>
</evidence>
<dbReference type="InParanoid" id="B4JU91"/>
<dbReference type="EMBL" id="CH916374">
    <property type="protein sequence ID" value="EDV91061.1"/>
    <property type="molecule type" value="Genomic_DNA"/>
</dbReference>